<keyword evidence="1 2" id="KW-0378">Hydrolase</keyword>
<dbReference type="Proteomes" id="UP000282876">
    <property type="component" value="Unassembled WGS sequence"/>
</dbReference>
<dbReference type="GO" id="GO:0006308">
    <property type="term" value="P:DNA catabolic process"/>
    <property type="evidence" value="ECO:0007669"/>
    <property type="project" value="UniProtKB-UniRule"/>
</dbReference>
<dbReference type="EMBL" id="RCSS01000312">
    <property type="protein sequence ID" value="RVD92093.1"/>
    <property type="molecule type" value="Genomic_DNA"/>
</dbReference>
<dbReference type="VEuPathDB" id="MicrosporidiaDB:TUBRATIS_14160"/>
<dbReference type="PANTHER" id="PTHR13451:SF0">
    <property type="entry name" value="CROSSOVER JUNCTION ENDONUCLEASE MUS81"/>
    <property type="match status" value="1"/>
</dbReference>
<keyword evidence="2" id="KW-0460">Magnesium</keyword>
<dbReference type="InterPro" id="IPR033309">
    <property type="entry name" value="Mus81"/>
</dbReference>
<evidence type="ECO:0000256" key="1">
    <source>
        <dbReference type="ARBA" id="ARBA00022801"/>
    </source>
</evidence>
<evidence type="ECO:0000259" key="3">
    <source>
        <dbReference type="SMART" id="SM00891"/>
    </source>
</evidence>
<keyword evidence="5" id="KW-1185">Reference proteome</keyword>
<keyword evidence="2" id="KW-0539">Nucleus</keyword>
<proteinExistence type="inferred from homology"/>
<gene>
    <name evidence="4" type="ORF">TUBRATIS_14160</name>
</gene>
<dbReference type="PANTHER" id="PTHR13451">
    <property type="entry name" value="CLASS II CROSSOVER JUNCTION ENDONUCLEASE MUS81"/>
    <property type="match status" value="1"/>
</dbReference>
<dbReference type="InterPro" id="IPR047417">
    <property type="entry name" value="WHD_MUS81"/>
</dbReference>
<comment type="cofactor">
    <cofactor evidence="2">
        <name>Mg(2+)</name>
        <dbReference type="ChEBI" id="CHEBI:18420"/>
    </cofactor>
</comment>
<dbReference type="GO" id="GO:0048476">
    <property type="term" value="C:Holliday junction resolvase complex"/>
    <property type="evidence" value="ECO:0007669"/>
    <property type="project" value="UniProtKB-UniRule"/>
</dbReference>
<accession>A0A437ALK2</accession>
<organism evidence="4 5">
    <name type="scientific">Tubulinosema ratisbonensis</name>
    <dbReference type="NCBI Taxonomy" id="291195"/>
    <lineage>
        <taxon>Eukaryota</taxon>
        <taxon>Fungi</taxon>
        <taxon>Fungi incertae sedis</taxon>
        <taxon>Microsporidia</taxon>
        <taxon>Tubulinosematoidea</taxon>
        <taxon>Tubulinosematidae</taxon>
        <taxon>Tubulinosema</taxon>
    </lineage>
</organism>
<dbReference type="EC" id="3.1.22.-" evidence="2"/>
<comment type="function">
    <text evidence="2">Interacts with EME1 to form a DNA structure-specific endonuclease with substrate preference for branched DNA structures with a 5'-end at the branch nick. Typical substrates include 3'-flap structures, D-loops, replication forks and nicked Holliday junctions. May be required in mitosis for the processing of stalled or collapsed replication fork intermediates. May be required in meiosis for the repair of meiosis-specific double strand breaks subsequent to single-end invasion (SEI).</text>
</comment>
<dbReference type="Pfam" id="PF21136">
    <property type="entry name" value="WHD_MUS81"/>
    <property type="match status" value="1"/>
</dbReference>
<dbReference type="Gene3D" id="1.10.150.110">
    <property type="entry name" value="DNA polymerase beta, N-terminal domain-like"/>
    <property type="match status" value="1"/>
</dbReference>
<comment type="subcellular location">
    <subcellularLocation>
        <location evidence="2">Nucleus</location>
    </subcellularLocation>
</comment>
<comment type="subunit">
    <text evidence="2">Interacts with EME1.</text>
</comment>
<dbReference type="Gene3D" id="1.10.10.10">
    <property type="entry name" value="Winged helix-like DNA-binding domain superfamily/Winged helix DNA-binding domain"/>
    <property type="match status" value="1"/>
</dbReference>
<keyword evidence="2" id="KW-0234">DNA repair</keyword>
<dbReference type="Pfam" id="PF02732">
    <property type="entry name" value="ERCC4"/>
    <property type="match status" value="1"/>
</dbReference>
<dbReference type="GO" id="GO:0000712">
    <property type="term" value="P:resolution of meiotic recombination intermediates"/>
    <property type="evidence" value="ECO:0007669"/>
    <property type="project" value="TreeGrafter"/>
</dbReference>
<dbReference type="STRING" id="291195.A0A437ALK2"/>
<comment type="caution">
    <text evidence="4">The sequence shown here is derived from an EMBL/GenBank/DDBJ whole genome shotgun (WGS) entry which is preliminary data.</text>
</comment>
<sequence>MLKEKIIEVINSLLKKATIRNLKVKYVYQKMLRKLKEYDEEITSFDEISFIGPKTKEILKKQIHLEIDQSETKEKRKPKNDCNKIFSKLISDSEEKSLSEKNKNIFSEEQNEMKNLNLFECNNSSLLLNDSFNKTQTIILNSTPSFIHSFNEEKNISKNESFSVMNESIEIIKEEVKKLPNDILEEKISIKPKKVYIPSFRSGGYAILKVLSEEDGLTKSQISVRGKFYCDTEFNSKLQYSAFSSIKTLLKKKLVFTEGKPIKYFLTELGKEISQKLPQNNTVIEKEDKIKLLIDSREMKDKKSRDFFQKELEKEGLILETCNLEVGDFVWLKNDSVLDLIIERKKGSDFVSSITDGRLKEQMERLKNSGISKIFYLIEGLKSQDMNQNENFIKSVLSDIKKKEITVVETENINESIRFILQVDKYLKYTEIKEACTYEEFISKNVKNGNLNDKSFFKLALLSIKGMNLEKSNLISEKYKNLINFISFIKSNEIKKEDCFELFFMSHKQFEFVCKILGIKKEIK</sequence>
<dbReference type="AlphaFoldDB" id="A0A437ALK2"/>
<dbReference type="Gene3D" id="3.40.50.10130">
    <property type="match status" value="1"/>
</dbReference>
<keyword evidence="2" id="KW-0227">DNA damage</keyword>
<protein>
    <recommendedName>
        <fullName evidence="2">Crossover junction endonuclease MUS81</fullName>
        <ecNumber evidence="2">3.1.22.-</ecNumber>
    </recommendedName>
</protein>
<dbReference type="InterPro" id="IPR036388">
    <property type="entry name" value="WH-like_DNA-bd_sf"/>
</dbReference>
<dbReference type="GO" id="GO:0003677">
    <property type="term" value="F:DNA binding"/>
    <property type="evidence" value="ECO:0007669"/>
    <property type="project" value="UniProtKB-UniRule"/>
</dbReference>
<dbReference type="InterPro" id="IPR011335">
    <property type="entry name" value="Restrct_endonuc-II-like"/>
</dbReference>
<keyword evidence="2" id="KW-0540">Nuclease</keyword>
<dbReference type="GO" id="GO:0031573">
    <property type="term" value="P:mitotic intra-S DNA damage checkpoint signaling"/>
    <property type="evidence" value="ECO:0007669"/>
    <property type="project" value="TreeGrafter"/>
</dbReference>
<comment type="similarity">
    <text evidence="2">Belongs to the XPF family.</text>
</comment>
<dbReference type="GO" id="GO:0048257">
    <property type="term" value="F:3'-flap endonuclease activity"/>
    <property type="evidence" value="ECO:0007669"/>
    <property type="project" value="TreeGrafter"/>
</dbReference>
<keyword evidence="2" id="KW-0479">Metal-binding</keyword>
<dbReference type="CDD" id="cd21036">
    <property type="entry name" value="WH_MUS81"/>
    <property type="match status" value="1"/>
</dbReference>
<dbReference type="InterPro" id="IPR027421">
    <property type="entry name" value="DNA_pol_lamdba_lyase_dom_sf"/>
</dbReference>
<reference evidence="4 5" key="1">
    <citation type="submission" date="2018-10" db="EMBL/GenBank/DDBJ databases">
        <title>Draft genome sequence of the microsporidian Tubulinosema ratisbonensis.</title>
        <authorList>
            <person name="Polonais V."/>
            <person name="Peyretaillade E."/>
            <person name="Niehus S."/>
            <person name="Wawrzyniak I."/>
            <person name="Franchet A."/>
            <person name="Gaspin C."/>
            <person name="Reichstadt M."/>
            <person name="Belser C."/>
            <person name="Labadie K."/>
            <person name="Delbac F."/>
            <person name="Ferrandon D."/>
        </authorList>
    </citation>
    <scope>NUCLEOTIDE SEQUENCE [LARGE SCALE GENOMIC DNA]</scope>
    <source>
        <strain evidence="4 5">Franzen</strain>
    </source>
</reference>
<dbReference type="CDD" id="cd20074">
    <property type="entry name" value="XPF_nuclease_Mus81"/>
    <property type="match status" value="1"/>
</dbReference>
<dbReference type="InterPro" id="IPR047416">
    <property type="entry name" value="XPF_nuclease_Mus81"/>
</dbReference>
<dbReference type="InterPro" id="IPR006166">
    <property type="entry name" value="ERCC4_domain"/>
</dbReference>
<dbReference type="GO" id="GO:0046872">
    <property type="term" value="F:metal ion binding"/>
    <property type="evidence" value="ECO:0007669"/>
    <property type="project" value="UniProtKB-UniRule"/>
</dbReference>
<dbReference type="OrthoDB" id="5963188at2759"/>
<dbReference type="GO" id="GO:0005634">
    <property type="term" value="C:nucleus"/>
    <property type="evidence" value="ECO:0007669"/>
    <property type="project" value="UniProtKB-SubCell"/>
</dbReference>
<evidence type="ECO:0000256" key="2">
    <source>
        <dbReference type="RuleBase" id="RU369042"/>
    </source>
</evidence>
<keyword evidence="2" id="KW-0233">DNA recombination</keyword>
<keyword evidence="2 4" id="KW-0255">Endonuclease</keyword>
<name>A0A437ALK2_9MICR</name>
<dbReference type="GO" id="GO:0008821">
    <property type="term" value="F:crossover junction DNA endonuclease activity"/>
    <property type="evidence" value="ECO:0007669"/>
    <property type="project" value="UniProtKB-UniRule"/>
</dbReference>
<evidence type="ECO:0000313" key="5">
    <source>
        <dbReference type="Proteomes" id="UP000282876"/>
    </source>
</evidence>
<feature type="domain" description="ERCC4" evidence="3">
    <location>
        <begin position="291"/>
        <end position="382"/>
    </location>
</feature>
<evidence type="ECO:0000313" key="4">
    <source>
        <dbReference type="EMBL" id="RVD92093.1"/>
    </source>
</evidence>
<dbReference type="SMART" id="SM00891">
    <property type="entry name" value="ERCC4"/>
    <property type="match status" value="1"/>
</dbReference>
<dbReference type="GO" id="GO:0000727">
    <property type="term" value="P:double-strand break repair via break-induced replication"/>
    <property type="evidence" value="ECO:0007669"/>
    <property type="project" value="UniProtKB-UniRule"/>
</dbReference>
<dbReference type="SUPFAM" id="SSF52980">
    <property type="entry name" value="Restriction endonuclease-like"/>
    <property type="match status" value="1"/>
</dbReference>